<comment type="caution">
    <text evidence="1">The sequence shown here is derived from an EMBL/GenBank/DDBJ whole genome shotgun (WGS) entry which is preliminary data.</text>
</comment>
<evidence type="ECO:0000313" key="2">
    <source>
        <dbReference type="Proteomes" id="UP001164539"/>
    </source>
</evidence>
<dbReference type="EMBL" id="CM051403">
    <property type="protein sequence ID" value="KAJ4709572.1"/>
    <property type="molecule type" value="Genomic_DNA"/>
</dbReference>
<keyword evidence="2" id="KW-1185">Reference proteome</keyword>
<reference evidence="1 2" key="1">
    <citation type="journal article" date="2023" name="Science">
        <title>Complex scaffold remodeling in plant triterpene biosynthesis.</title>
        <authorList>
            <person name="De La Pena R."/>
            <person name="Hodgson H."/>
            <person name="Liu J.C."/>
            <person name="Stephenson M.J."/>
            <person name="Martin A.C."/>
            <person name="Owen C."/>
            <person name="Harkess A."/>
            <person name="Leebens-Mack J."/>
            <person name="Jimenez L.E."/>
            <person name="Osbourn A."/>
            <person name="Sattely E.S."/>
        </authorList>
    </citation>
    <scope>NUCLEOTIDE SEQUENCE [LARGE SCALE GENOMIC DNA]</scope>
    <source>
        <strain evidence="2">cv. JPN11</strain>
        <tissue evidence="1">Leaf</tissue>
    </source>
</reference>
<evidence type="ECO:0000313" key="1">
    <source>
        <dbReference type="EMBL" id="KAJ4709572.1"/>
    </source>
</evidence>
<accession>A0ACC1XFL2</accession>
<name>A0ACC1XFL2_MELAZ</name>
<gene>
    <name evidence="1" type="ORF">OWV82_019344</name>
</gene>
<protein>
    <submittedName>
        <fullName evidence="1">F-box family protein</fullName>
    </submittedName>
</protein>
<sequence>MDNAERGKKCNLAPSFNWAELNRECLISIFSRLTPQERWTGPMFVCKSWFSASTDPFLHSVFDLENHFDSLTESRSWWTQDFERKIDSMLLSVVGWSNGSLTLIKTRHCSDRSLSFAAQRCPNLEVLSVKSSPNVTDESMSRIAFGCSKLRELDVSYSYEISYESLAIIGRNCPNLKVLKRNIMNWIDPTRDVIIIPEEYMNAFPRAGDSEADAIAKFMPNLVWLEIRFSNLSPRAFNAICEGCTKLQYLDLSGCSTLSSSDITNATSKLKDLNQVVKPNIFIPAGVFDFLL</sequence>
<dbReference type="Proteomes" id="UP001164539">
    <property type="component" value="Chromosome 10"/>
</dbReference>
<proteinExistence type="predicted"/>
<organism evidence="1 2">
    <name type="scientific">Melia azedarach</name>
    <name type="common">Chinaberry tree</name>
    <dbReference type="NCBI Taxonomy" id="155640"/>
    <lineage>
        <taxon>Eukaryota</taxon>
        <taxon>Viridiplantae</taxon>
        <taxon>Streptophyta</taxon>
        <taxon>Embryophyta</taxon>
        <taxon>Tracheophyta</taxon>
        <taxon>Spermatophyta</taxon>
        <taxon>Magnoliopsida</taxon>
        <taxon>eudicotyledons</taxon>
        <taxon>Gunneridae</taxon>
        <taxon>Pentapetalae</taxon>
        <taxon>rosids</taxon>
        <taxon>malvids</taxon>
        <taxon>Sapindales</taxon>
        <taxon>Meliaceae</taxon>
        <taxon>Melia</taxon>
    </lineage>
</organism>